<gene>
    <name evidence="4" type="ORF">FDG2_3228</name>
</gene>
<protein>
    <submittedName>
        <fullName evidence="4">Flavin reductase domain-containing FMN-binding protein</fullName>
    </submittedName>
</protein>
<comment type="similarity">
    <text evidence="1">Belongs to the non-flavoprotein flavin reductase family.</text>
</comment>
<dbReference type="SUPFAM" id="SSF50475">
    <property type="entry name" value="FMN-binding split barrel"/>
    <property type="match status" value="1"/>
</dbReference>
<dbReference type="InterPro" id="IPR050268">
    <property type="entry name" value="NADH-dep_flavin_reductase"/>
</dbReference>
<dbReference type="InterPro" id="IPR012349">
    <property type="entry name" value="Split_barrel_FMN-bd"/>
</dbReference>
<keyword evidence="5" id="KW-1185">Reference proteome</keyword>
<proteinExistence type="inferred from homology"/>
<dbReference type="EMBL" id="FLUV01001358">
    <property type="protein sequence ID" value="SBW22859.1"/>
    <property type="molecule type" value="Genomic_DNA"/>
</dbReference>
<dbReference type="AlphaFoldDB" id="A0A1C3NZ64"/>
<dbReference type="GO" id="GO:0042602">
    <property type="term" value="F:riboflavin reductase (NADPH) activity"/>
    <property type="evidence" value="ECO:0007669"/>
    <property type="project" value="TreeGrafter"/>
</dbReference>
<accession>A0A1C3NZ64</accession>
<sequence length="182" mass="19222">MSSHSCTGHAGPSLSERSAPVVPLVDSTHFRDVLSRFASGIVVVTAIAGDQPVGLTCQSFTSLSLEPPMVLFCPAKSSTSWPAVAAAGNLCINILSEGQDEVSNGFARSGADKFAGVDWTLLPNGSPALDSAAAHIGAKVAVIHDGGDHHIVTCLVESLQAREERNPLLYYRSRYRHLRALD</sequence>
<evidence type="ECO:0000256" key="1">
    <source>
        <dbReference type="ARBA" id="ARBA00008898"/>
    </source>
</evidence>
<dbReference type="Gene3D" id="2.30.110.10">
    <property type="entry name" value="Electron Transport, Fmn-binding Protein, Chain A"/>
    <property type="match status" value="1"/>
</dbReference>
<reference evidence="5" key="1">
    <citation type="submission" date="2016-02" db="EMBL/GenBank/DDBJ databases">
        <authorList>
            <person name="Wibberg D."/>
        </authorList>
    </citation>
    <scope>NUCLEOTIDE SEQUENCE [LARGE SCALE GENOMIC DNA]</scope>
</reference>
<feature type="domain" description="Flavin reductase like" evidence="3">
    <location>
        <begin position="34"/>
        <end position="177"/>
    </location>
</feature>
<name>A0A1C3NZ64_9ACTN</name>
<dbReference type="PANTHER" id="PTHR30466:SF11">
    <property type="entry name" value="FLAVIN-DEPENDENT MONOOXYGENASE, REDUCTASE SUBUNIT HSAB"/>
    <property type="match status" value="1"/>
</dbReference>
<evidence type="ECO:0000313" key="5">
    <source>
        <dbReference type="Proteomes" id="UP000199013"/>
    </source>
</evidence>
<organism evidence="4 5">
    <name type="scientific">Candidatus Protofrankia californiensis</name>
    <dbReference type="NCBI Taxonomy" id="1839754"/>
    <lineage>
        <taxon>Bacteria</taxon>
        <taxon>Bacillati</taxon>
        <taxon>Actinomycetota</taxon>
        <taxon>Actinomycetes</taxon>
        <taxon>Frankiales</taxon>
        <taxon>Frankiaceae</taxon>
        <taxon>Protofrankia</taxon>
    </lineage>
</organism>
<evidence type="ECO:0000256" key="2">
    <source>
        <dbReference type="ARBA" id="ARBA00023002"/>
    </source>
</evidence>
<dbReference type="Proteomes" id="UP000199013">
    <property type="component" value="Unassembled WGS sequence"/>
</dbReference>
<dbReference type="Pfam" id="PF01613">
    <property type="entry name" value="Flavin_Reduct"/>
    <property type="match status" value="1"/>
</dbReference>
<dbReference type="SMART" id="SM00903">
    <property type="entry name" value="Flavin_Reduct"/>
    <property type="match status" value="1"/>
</dbReference>
<keyword evidence="2" id="KW-0560">Oxidoreductase</keyword>
<dbReference type="InterPro" id="IPR002563">
    <property type="entry name" value="Flavin_Rdtase-like_dom"/>
</dbReference>
<dbReference type="GO" id="GO:0010181">
    <property type="term" value="F:FMN binding"/>
    <property type="evidence" value="ECO:0007669"/>
    <property type="project" value="InterPro"/>
</dbReference>
<evidence type="ECO:0000259" key="3">
    <source>
        <dbReference type="SMART" id="SM00903"/>
    </source>
</evidence>
<evidence type="ECO:0000313" key="4">
    <source>
        <dbReference type="EMBL" id="SBW22859.1"/>
    </source>
</evidence>
<dbReference type="PANTHER" id="PTHR30466">
    <property type="entry name" value="FLAVIN REDUCTASE"/>
    <property type="match status" value="1"/>
</dbReference>